<evidence type="ECO:0000313" key="5">
    <source>
        <dbReference type="EMBL" id="KAL2282816.1"/>
    </source>
</evidence>
<dbReference type="Pfam" id="PF23562">
    <property type="entry name" value="AMP-binding_C_3"/>
    <property type="match status" value="1"/>
</dbReference>
<evidence type="ECO:0000256" key="1">
    <source>
        <dbReference type="ARBA" id="ARBA00022450"/>
    </source>
</evidence>
<dbReference type="Pfam" id="PF07993">
    <property type="entry name" value="NAD_binding_4"/>
    <property type="match status" value="1"/>
</dbReference>
<keyword evidence="2" id="KW-0597">Phosphoprotein</keyword>
<dbReference type="InterPro" id="IPR051414">
    <property type="entry name" value="Adenylate-forming_Reductase"/>
</dbReference>
<dbReference type="Pfam" id="PF00550">
    <property type="entry name" value="PP-binding"/>
    <property type="match status" value="1"/>
</dbReference>
<dbReference type="SUPFAM" id="SSF47336">
    <property type="entry name" value="ACP-like"/>
    <property type="match status" value="1"/>
</dbReference>
<dbReference type="SUPFAM" id="SSF56801">
    <property type="entry name" value="Acetyl-CoA synthetase-like"/>
    <property type="match status" value="1"/>
</dbReference>
<sequence>MQRQRDPTPTSPPVSYLQLERKAGKTEHFGASVNAFVKNSGYLQQSSHLSTSQHNSTETTPLGTTSLDTNQKTWSKKLLAVASVYDSKWRPDLLPKIVDRRAREQPNQAYGLWPIAQPSYEAGFRTINYAQLANIINGLAYWILKHVGPPGTGQPVLTYVGPNDVRLTAMILASVKAGYVLFLTSPRNSPDAQYSLFNALDCQILVTTEPELPPVRSILKAVNPRSLIIPSVKELQAERHPLFLYDKSFQVARLDPLFVIHTSGSTGMPKPLVWTQESLTRQALCSSQDYSKSKGTSVESILWGKRVMVTVPPFHGAGIGMYLFWAVPFKVIPIAPAAVGIVTAQGLVEALEQTPADIAVLVPSVVAELSQDPELLSLCAKYLQLILYIGGDLPQGIGDRVAAQIPLRCWWGASECGIPHQLIPPSLGPNDWRYIQFHPSVGAVFDPVADGIYELVIQRDENLPQVCFSIRGQEGLGEYRTKDLFQPHPSVPDAWCWRARADDIIVFLNGEKTNPVSMEHHVVSQNPHAVRGALVIGTQRFQAAMLIEATAVGNEPLDTTQQAELIERIWPSIREANKEAPAHARVEKALILILPGPLLRAGKGTIQRAASIGQYRSNIDALYANADVSNGEDDEGQGATASSIDMADPESVKRFISESVGTVTGWSSSEVVLETDRGQEHDTATFFDRGMDSLMALQLLRILRRGLHRHDLGLSTIYSNPTISQLQAAISSRNNVPKDDDLLLMQPLLETYSEAIQQIQRPKSTQAEFMANDKQVTAVLTGSTGTIGTFLLHTLLARPEIKHVICLNRSQDGGHTAQMSRLAAAGIELGDRDQQRITFLQADLSQPFLGLNEVAYYELRDRVGLIIHNAWPVNFNLGLTAFQPQFAGLVNLFRLAADSTLDHTPRVVFVSSVSAVGGLAAGLDGPVPEEVFTSFDTPYSNGYARGKFLSELLCDAAARRLGLDTMVVRVGQVAGAVRRPGGEWNRTEWVPSLVIGSKDMGCLPDNLGPQFTEIDWVPSDILADVLADLVLSQRDPEAEPERQETTSYEGGGAQVFNLRNPCTTSWKSLLPTIIEALETSIGPDIASVVVTPSDWLERLSDMERKTAGGSTKQSNPAIRLLEFYRNSLWGASNGLQKSQLMAINGTLAKSRTFCGMHAVNPDWMRKWVREWMASEDKTRG</sequence>
<feature type="region of interest" description="Disordered" evidence="3">
    <location>
        <begin position="47"/>
        <end position="68"/>
    </location>
</feature>
<dbReference type="PROSITE" id="PS00455">
    <property type="entry name" value="AMP_BINDING"/>
    <property type="match status" value="1"/>
</dbReference>
<name>A0ABR4EK44_9PEZI</name>
<dbReference type="Gene3D" id="1.10.1200.10">
    <property type="entry name" value="ACP-like"/>
    <property type="match status" value="1"/>
</dbReference>
<feature type="compositionally biased region" description="Low complexity" evidence="3">
    <location>
        <begin position="47"/>
        <end position="57"/>
    </location>
</feature>
<evidence type="ECO:0000259" key="4">
    <source>
        <dbReference type="PROSITE" id="PS50075"/>
    </source>
</evidence>
<dbReference type="Pfam" id="PF00501">
    <property type="entry name" value="AMP-binding"/>
    <property type="match status" value="1"/>
</dbReference>
<feature type="domain" description="Carrier" evidence="4">
    <location>
        <begin position="654"/>
        <end position="734"/>
    </location>
</feature>
<dbReference type="InterPro" id="IPR009081">
    <property type="entry name" value="PP-bd_ACP"/>
</dbReference>
<keyword evidence="6" id="KW-1185">Reference proteome</keyword>
<dbReference type="InterPro" id="IPR013120">
    <property type="entry name" value="FAR_NAD-bd"/>
</dbReference>
<dbReference type="PANTHER" id="PTHR43439:SF2">
    <property type="entry name" value="ENZYME, PUTATIVE (JCVI)-RELATED"/>
    <property type="match status" value="1"/>
</dbReference>
<dbReference type="PROSITE" id="PS50075">
    <property type="entry name" value="CARRIER"/>
    <property type="match status" value="1"/>
</dbReference>
<dbReference type="InterPro" id="IPR036291">
    <property type="entry name" value="NAD(P)-bd_dom_sf"/>
</dbReference>
<evidence type="ECO:0000256" key="2">
    <source>
        <dbReference type="ARBA" id="ARBA00022553"/>
    </source>
</evidence>
<organism evidence="5 6">
    <name type="scientific">Diaporthe vaccinii</name>
    <dbReference type="NCBI Taxonomy" id="105482"/>
    <lineage>
        <taxon>Eukaryota</taxon>
        <taxon>Fungi</taxon>
        <taxon>Dikarya</taxon>
        <taxon>Ascomycota</taxon>
        <taxon>Pezizomycotina</taxon>
        <taxon>Sordariomycetes</taxon>
        <taxon>Sordariomycetidae</taxon>
        <taxon>Diaporthales</taxon>
        <taxon>Diaporthaceae</taxon>
        <taxon>Diaporthe</taxon>
        <taxon>Diaporthe eres species complex</taxon>
    </lineage>
</organism>
<dbReference type="Gene3D" id="3.40.50.12780">
    <property type="entry name" value="N-terminal domain of ligase-like"/>
    <property type="match status" value="1"/>
</dbReference>
<dbReference type="InterPro" id="IPR020845">
    <property type="entry name" value="AMP-binding_CS"/>
</dbReference>
<comment type="caution">
    <text evidence="5">The sequence shown here is derived from an EMBL/GenBank/DDBJ whole genome shotgun (WGS) entry which is preliminary data.</text>
</comment>
<keyword evidence="1" id="KW-0596">Phosphopantetheine</keyword>
<dbReference type="Proteomes" id="UP001600888">
    <property type="component" value="Unassembled WGS sequence"/>
</dbReference>
<evidence type="ECO:0000256" key="3">
    <source>
        <dbReference type="SAM" id="MobiDB-lite"/>
    </source>
</evidence>
<dbReference type="SUPFAM" id="SSF51735">
    <property type="entry name" value="NAD(P)-binding Rossmann-fold domains"/>
    <property type="match status" value="1"/>
</dbReference>
<dbReference type="InterPro" id="IPR036736">
    <property type="entry name" value="ACP-like_sf"/>
</dbReference>
<dbReference type="PANTHER" id="PTHR43439">
    <property type="entry name" value="PHENYLACETATE-COENZYME A LIGASE"/>
    <property type="match status" value="1"/>
</dbReference>
<dbReference type="EMBL" id="JBAWTH010000047">
    <property type="protein sequence ID" value="KAL2282816.1"/>
    <property type="molecule type" value="Genomic_DNA"/>
</dbReference>
<evidence type="ECO:0000313" key="6">
    <source>
        <dbReference type="Proteomes" id="UP001600888"/>
    </source>
</evidence>
<proteinExistence type="predicted"/>
<dbReference type="Gene3D" id="3.40.50.720">
    <property type="entry name" value="NAD(P)-binding Rossmann-like Domain"/>
    <property type="match status" value="1"/>
</dbReference>
<feature type="compositionally biased region" description="Polar residues" evidence="3">
    <location>
        <begin position="58"/>
        <end position="68"/>
    </location>
</feature>
<reference evidence="5 6" key="1">
    <citation type="submission" date="2024-03" db="EMBL/GenBank/DDBJ databases">
        <title>A high-quality draft genome sequence of Diaporthe vaccinii, a causative agent of upright dieback and viscid rot disease in cranberry plants.</title>
        <authorList>
            <person name="Sarrasin M."/>
            <person name="Lang B.F."/>
            <person name="Burger G."/>
        </authorList>
    </citation>
    <scope>NUCLEOTIDE SEQUENCE [LARGE SCALE GENOMIC DNA]</scope>
    <source>
        <strain evidence="5 6">IS7</strain>
    </source>
</reference>
<dbReference type="InterPro" id="IPR042099">
    <property type="entry name" value="ANL_N_sf"/>
</dbReference>
<protein>
    <recommendedName>
        <fullName evidence="4">Carrier domain-containing protein</fullName>
    </recommendedName>
</protein>
<accession>A0ABR4EK44</accession>
<dbReference type="InterPro" id="IPR000873">
    <property type="entry name" value="AMP-dep_synth/lig_dom"/>
</dbReference>
<gene>
    <name evidence="5" type="ORF">FJTKL_10424</name>
</gene>